<gene>
    <name evidence="2" type="ORF">QI031_15405</name>
</gene>
<dbReference type="RefSeq" id="WP_281486042.1">
    <property type="nucleotide sequence ID" value="NZ_CP124543.1"/>
</dbReference>
<keyword evidence="1" id="KW-0812">Transmembrane</keyword>
<feature type="transmembrane region" description="Helical" evidence="1">
    <location>
        <begin position="88"/>
        <end position="110"/>
    </location>
</feature>
<evidence type="ECO:0000313" key="3">
    <source>
        <dbReference type="Proteomes" id="UP001223520"/>
    </source>
</evidence>
<evidence type="ECO:0000256" key="1">
    <source>
        <dbReference type="SAM" id="Phobius"/>
    </source>
</evidence>
<dbReference type="EMBL" id="CP124543">
    <property type="protein sequence ID" value="WGV28828.1"/>
    <property type="molecule type" value="Genomic_DNA"/>
</dbReference>
<proteinExistence type="predicted"/>
<feature type="transmembrane region" description="Helical" evidence="1">
    <location>
        <begin position="57"/>
        <end position="82"/>
    </location>
</feature>
<accession>A0AAJ6NY06</accession>
<keyword evidence="3" id="KW-1185">Reference proteome</keyword>
<organism evidence="2 3">
    <name type="scientific">Halotia branconii CENA392</name>
    <dbReference type="NCBI Taxonomy" id="1539056"/>
    <lineage>
        <taxon>Bacteria</taxon>
        <taxon>Bacillati</taxon>
        <taxon>Cyanobacteriota</taxon>
        <taxon>Cyanophyceae</taxon>
        <taxon>Nostocales</taxon>
        <taxon>Nodulariaceae</taxon>
        <taxon>Halotia</taxon>
    </lineage>
</organism>
<name>A0AAJ6NY06_9CYAN</name>
<keyword evidence="1" id="KW-0472">Membrane</keyword>
<dbReference type="AlphaFoldDB" id="A0AAJ6NY06"/>
<protein>
    <submittedName>
        <fullName evidence="2">Uncharacterized protein</fullName>
    </submittedName>
</protein>
<keyword evidence="1" id="KW-1133">Transmembrane helix</keyword>
<sequence length="243" mass="27926">MGKAVRDDLHGLEISQKELQKLTNLPVKDELIIIINPLKEIVKKTVEKIKGSEGATVIFLGFSTFVFSYLVFDIIIRLFATWVTVPSWILLIILCFWGGGVTQILLYVWWKKRLEILKNNLTNSLQILLHDVDRYNAVIKAIDINDQIEEAGNPGVSIKERERVIEALQLTKTDLVRALKTERILRENKNFILRNTELFDNNLATLTAMQVTEQATEHGRLLNEALQIALDVQYEMKRLQNQS</sequence>
<reference evidence="2 3" key="1">
    <citation type="journal article" date="2023" name="Limnol Oceanogr Lett">
        <title>Environmental adaptations by the intertidal Antarctic cyanobacterium Halotia branconii CENA392 as revealed using long-read genome sequencing.</title>
        <authorList>
            <person name="Dextro R.B."/>
            <person name="Delbaje E."/>
            <person name="Freitas P.N.N."/>
            <person name="Geraldes V."/>
            <person name="Pinto E."/>
            <person name="Long P.F."/>
            <person name="Fiore M.F."/>
        </authorList>
    </citation>
    <scope>NUCLEOTIDE SEQUENCE [LARGE SCALE GENOMIC DNA]</scope>
    <source>
        <strain evidence="2 3">CENA392</strain>
    </source>
</reference>
<dbReference type="KEGG" id="hbq:QI031_15405"/>
<evidence type="ECO:0000313" key="2">
    <source>
        <dbReference type="EMBL" id="WGV28828.1"/>
    </source>
</evidence>
<dbReference type="Proteomes" id="UP001223520">
    <property type="component" value="Chromosome"/>
</dbReference>